<reference evidence="1 2" key="1">
    <citation type="submission" date="2019-09" db="EMBL/GenBank/DDBJ databases">
        <authorList>
            <person name="Ou C."/>
        </authorList>
    </citation>
    <scope>NUCLEOTIDE SEQUENCE [LARGE SCALE GENOMIC DNA]</scope>
    <source>
        <strain evidence="1">S2</strain>
        <tissue evidence="1">Leaf</tissue>
    </source>
</reference>
<protein>
    <submittedName>
        <fullName evidence="1">Uncharacterized protein</fullName>
    </submittedName>
</protein>
<sequence length="246" mass="28011">MEGSSRASAGCGINSKGGGKSLVQWLKECSQPHAKSDDGKYKFRSHIFRIGTRLSHCVVDIMLLMSQGSDEMVDKFQEFSRLLSVQKSVINWESCAVNKRVTGLLRIAFHELVKINKRRMRAMGGRLATMEGYNYGTELYECFCLITLTEILRVLSQVISKTEAALSVPVSNEVLTWLMKALPEILDEMETKIRLCIKTYIDFVVDAEPVVNDFQNIMKPKINQMWNNFGSSQEERKRKRTEELNG</sequence>
<dbReference type="EMBL" id="SMOL01000559">
    <property type="protein sequence ID" value="KAB2606090.1"/>
    <property type="molecule type" value="Genomic_DNA"/>
</dbReference>
<accession>A0A5N5FXI2</accession>
<evidence type="ECO:0000313" key="2">
    <source>
        <dbReference type="Proteomes" id="UP000327157"/>
    </source>
</evidence>
<gene>
    <name evidence="1" type="ORF">D8674_005807</name>
</gene>
<proteinExistence type="predicted"/>
<reference evidence="2" key="2">
    <citation type="submission" date="2019-10" db="EMBL/GenBank/DDBJ databases">
        <title>A de novo genome assembly of a pear dwarfing rootstock.</title>
        <authorList>
            <person name="Wang F."/>
            <person name="Wang J."/>
            <person name="Li S."/>
            <person name="Zhang Y."/>
            <person name="Fang M."/>
            <person name="Ma L."/>
            <person name="Zhao Y."/>
            <person name="Jiang S."/>
        </authorList>
    </citation>
    <scope>NUCLEOTIDE SEQUENCE [LARGE SCALE GENOMIC DNA]</scope>
</reference>
<evidence type="ECO:0000313" key="1">
    <source>
        <dbReference type="EMBL" id="KAB2606090.1"/>
    </source>
</evidence>
<reference evidence="1 2" key="3">
    <citation type="submission" date="2019-11" db="EMBL/GenBank/DDBJ databases">
        <title>A de novo genome assembly of a pear dwarfing rootstock.</title>
        <authorList>
            <person name="Wang F."/>
            <person name="Wang J."/>
            <person name="Li S."/>
            <person name="Zhang Y."/>
            <person name="Fang M."/>
            <person name="Ma L."/>
            <person name="Zhao Y."/>
            <person name="Jiang S."/>
        </authorList>
    </citation>
    <scope>NUCLEOTIDE SEQUENCE [LARGE SCALE GENOMIC DNA]</scope>
    <source>
        <strain evidence="1">S2</strain>
        <tissue evidence="1">Leaf</tissue>
    </source>
</reference>
<keyword evidence="2" id="KW-1185">Reference proteome</keyword>
<dbReference type="AlphaFoldDB" id="A0A5N5FXI2"/>
<comment type="caution">
    <text evidence="1">The sequence shown here is derived from an EMBL/GenBank/DDBJ whole genome shotgun (WGS) entry which is preliminary data.</text>
</comment>
<name>A0A5N5FXI2_9ROSA</name>
<dbReference type="Proteomes" id="UP000327157">
    <property type="component" value="Chromosome 11"/>
</dbReference>
<organism evidence="1 2">
    <name type="scientific">Pyrus ussuriensis x Pyrus communis</name>
    <dbReference type="NCBI Taxonomy" id="2448454"/>
    <lineage>
        <taxon>Eukaryota</taxon>
        <taxon>Viridiplantae</taxon>
        <taxon>Streptophyta</taxon>
        <taxon>Embryophyta</taxon>
        <taxon>Tracheophyta</taxon>
        <taxon>Spermatophyta</taxon>
        <taxon>Magnoliopsida</taxon>
        <taxon>eudicotyledons</taxon>
        <taxon>Gunneridae</taxon>
        <taxon>Pentapetalae</taxon>
        <taxon>rosids</taxon>
        <taxon>fabids</taxon>
        <taxon>Rosales</taxon>
        <taxon>Rosaceae</taxon>
        <taxon>Amygdaloideae</taxon>
        <taxon>Maleae</taxon>
        <taxon>Pyrus</taxon>
    </lineage>
</organism>